<reference evidence="2" key="2">
    <citation type="submission" date="2021-05" db="EMBL/GenBank/DDBJ databases">
        <authorList>
            <person name="Moolhuijzen P.M."/>
            <person name="Moffat C.S."/>
        </authorList>
    </citation>
    <scope>NUCLEOTIDE SEQUENCE</scope>
    <source>
        <strain evidence="2">86-124</strain>
    </source>
</reference>
<reference evidence="2" key="3">
    <citation type="journal article" date="2022" name="bioRxiv">
        <title>A global pangenome for the wheat fungal pathogen Pyrenophora tritici-repentis and prediction of effector protein structural homology.</title>
        <authorList>
            <person name="Moolhuijzen P."/>
            <person name="See P.T."/>
            <person name="Shi G."/>
            <person name="Powell H.R."/>
            <person name="Cockram J."/>
            <person name="Jorgensen L.N."/>
            <person name="Benslimane H."/>
            <person name="Strelkov S.E."/>
            <person name="Turner J."/>
            <person name="Liu Z."/>
            <person name="Moffat C.S."/>
        </authorList>
    </citation>
    <scope>NUCLEOTIDE SEQUENCE</scope>
    <source>
        <strain evidence="2">86-124</strain>
    </source>
</reference>
<comment type="caution">
    <text evidence="2">The sequence shown here is derived from an EMBL/GenBank/DDBJ whole genome shotgun (WGS) entry which is preliminary data.</text>
</comment>
<dbReference type="EMBL" id="NQIK02000007">
    <property type="protein sequence ID" value="KAF7568750.1"/>
    <property type="molecule type" value="Genomic_DNA"/>
</dbReference>
<organism evidence="2 3">
    <name type="scientific">Pyrenophora tritici-repentis</name>
    <dbReference type="NCBI Taxonomy" id="45151"/>
    <lineage>
        <taxon>Eukaryota</taxon>
        <taxon>Fungi</taxon>
        <taxon>Dikarya</taxon>
        <taxon>Ascomycota</taxon>
        <taxon>Pezizomycotina</taxon>
        <taxon>Dothideomycetes</taxon>
        <taxon>Pleosporomycetidae</taxon>
        <taxon>Pleosporales</taxon>
        <taxon>Pleosporineae</taxon>
        <taxon>Pleosporaceae</taxon>
        <taxon>Pyrenophora</taxon>
    </lineage>
</organism>
<name>A0A2W1E5S8_9PLEO</name>
<sequence length="326" mass="38069">MSNHIPMTFRLMDLPLELFQQIIYEAILARGRKRGLRLMLVNRFFREQVRYVLCMNSMLDGAWPYQGEYSMVQSYLEYWVNTEPRDGNRILVIIRQVAEHLTTEESETKRYISSLCKLAMNHDGFFRSLRNASVRECILKQEFETHLHAAAVYMNHVSDIQAWGIPESTSFLFGAPYDLAARYGSTDIMEPYLQHDIAQVDICALVAAAQKGRLDMVRFIFESHMDAKSDQWKSFWMTRNGQIRIRTMLITPNPEIWDYFLNERGKVKLTFDPSMAGLCSMRQLSVCIRSRCCRFGWTEMARYIIGRAKEISLPYKQIHLQIAISA</sequence>
<dbReference type="AlphaFoldDB" id="A0A2W1E5S8"/>
<evidence type="ECO:0000313" key="2">
    <source>
        <dbReference type="EMBL" id="KAI1511825.1"/>
    </source>
</evidence>
<dbReference type="Proteomes" id="UP000245464">
    <property type="component" value="Chromosome 7"/>
</dbReference>
<gene>
    <name evidence="2" type="ORF">Ptr86124_009469</name>
    <name evidence="1" type="ORF">PtrM4_133630</name>
</gene>
<accession>A0A2W1E5S8</accession>
<dbReference type="EMBL" id="NRDI02000013">
    <property type="protein sequence ID" value="KAI1511825.1"/>
    <property type="molecule type" value="Genomic_DNA"/>
</dbReference>
<proteinExistence type="predicted"/>
<evidence type="ECO:0000313" key="3">
    <source>
        <dbReference type="Proteomes" id="UP000249757"/>
    </source>
</evidence>
<dbReference type="SUPFAM" id="SSF140860">
    <property type="entry name" value="Pseudo ankyrin repeat-like"/>
    <property type="match status" value="1"/>
</dbReference>
<evidence type="ECO:0000313" key="1">
    <source>
        <dbReference type="EMBL" id="KAF7568750.1"/>
    </source>
</evidence>
<reference evidence="1" key="1">
    <citation type="journal article" date="2018" name="BMC Genomics">
        <title>Comparative genomics of the wheat fungal pathogen Pyrenophora tritici-repentis reveals chromosomal variations and genome plasticity.</title>
        <authorList>
            <person name="Moolhuijzen P."/>
            <person name="See P.T."/>
            <person name="Hane J.K."/>
            <person name="Shi G."/>
            <person name="Liu Z."/>
            <person name="Oliver R.P."/>
            <person name="Moffat C.S."/>
        </authorList>
    </citation>
    <scope>NUCLEOTIDE SEQUENCE [LARGE SCALE GENOMIC DNA]</scope>
    <source>
        <strain evidence="1">M4</strain>
    </source>
</reference>
<protein>
    <submittedName>
        <fullName evidence="2">Ankyrin repeat containing protein</fullName>
    </submittedName>
</protein>
<dbReference type="OrthoDB" id="4772757at2759"/>
<reference evidence="3" key="4">
    <citation type="journal article" date="2022" name="Microb. Genom.">
        <title>A global pangenome for the wheat fungal pathogen Pyrenophora tritici-repentis and prediction of effector protein structural homology.</title>
        <authorList>
            <person name="Moolhuijzen P.M."/>
            <person name="See P.T."/>
            <person name="Shi G."/>
            <person name="Powell H.R."/>
            <person name="Cockram J."/>
            <person name="Jorgensen L.N."/>
            <person name="Benslimane H."/>
            <person name="Strelkov S.E."/>
            <person name="Turner J."/>
            <person name="Liu Z."/>
            <person name="Moffat C.S."/>
        </authorList>
    </citation>
    <scope>NUCLEOTIDE SEQUENCE [LARGE SCALE GENOMIC DNA]</scope>
</reference>
<dbReference type="Proteomes" id="UP000249757">
    <property type="component" value="Unassembled WGS sequence"/>
</dbReference>
<keyword evidence="3" id="KW-1185">Reference proteome</keyword>